<feature type="compositionally biased region" description="Basic and acidic residues" evidence="1">
    <location>
        <begin position="306"/>
        <end position="317"/>
    </location>
</feature>
<feature type="non-terminal residue" evidence="2">
    <location>
        <position position="510"/>
    </location>
</feature>
<sequence>MDNVHNKHYFFEVYSSKEEIDDINELQDKYEYESISSKEEYSLFGIEAGDINFGLKKTKVRLYIEPSSLTSSLVYVTSLCNEYNHFIVEKENLISNRHLGPEILEEIEFLINIGCEAGPIILTLQKYFPETVIHPKYVYNAICRIQNSQNKSKTDAAETFEKLMKLQREEYGWFVKVRLEDNLALNILFTDADLTIVSAIYETLPSTKHNYCIWHFCKNLDKNLRAGHYVTPVDYLMRESSLLNMLKSLLNKEQQFERHEQSNQNPTVGLPNVVRRYFKRIDAIIKKFLTPLENWKDLLENKIVKQDEDGEDGKEQQSDDENNLTIKNNPMMKNNPMKNKGDDEEQSDVEQGDDEEQSEKLNFPEDDYELPISNLYALITYLNHANIHAMFHIGLIPDRWYNEKFFDFQEEPAITIFSEKNTVKPILLHEVRHTQAFLETVKQNLSYQAKYNQGFSYAKKAIGLALEIDCEDELNNMLQRWIREKKNETSFRQLEINKEICRILATLIRR</sequence>
<organism evidence="2 3">
    <name type="scientific">Funneliformis mosseae</name>
    <name type="common">Endomycorrhizal fungus</name>
    <name type="synonym">Glomus mosseae</name>
    <dbReference type="NCBI Taxonomy" id="27381"/>
    <lineage>
        <taxon>Eukaryota</taxon>
        <taxon>Fungi</taxon>
        <taxon>Fungi incertae sedis</taxon>
        <taxon>Mucoromycota</taxon>
        <taxon>Glomeromycotina</taxon>
        <taxon>Glomeromycetes</taxon>
        <taxon>Glomerales</taxon>
        <taxon>Glomeraceae</taxon>
        <taxon>Funneliformis</taxon>
    </lineage>
</organism>
<keyword evidence="3" id="KW-1185">Reference proteome</keyword>
<evidence type="ECO:0000256" key="1">
    <source>
        <dbReference type="SAM" id="MobiDB-lite"/>
    </source>
</evidence>
<gene>
    <name evidence="2" type="ORF">FMOSSE_LOCUS11832</name>
</gene>
<evidence type="ECO:0000313" key="2">
    <source>
        <dbReference type="EMBL" id="CAG8658681.1"/>
    </source>
</evidence>
<comment type="caution">
    <text evidence="2">The sequence shown here is derived from an EMBL/GenBank/DDBJ whole genome shotgun (WGS) entry which is preliminary data.</text>
</comment>
<feature type="region of interest" description="Disordered" evidence="1">
    <location>
        <begin position="306"/>
        <end position="364"/>
    </location>
</feature>
<feature type="compositionally biased region" description="Low complexity" evidence="1">
    <location>
        <begin position="327"/>
        <end position="338"/>
    </location>
</feature>
<protein>
    <submittedName>
        <fullName evidence="2">15424_t:CDS:1</fullName>
    </submittedName>
</protein>
<dbReference type="AlphaFoldDB" id="A0A9N9DZ52"/>
<proteinExistence type="predicted"/>
<feature type="compositionally biased region" description="Acidic residues" evidence="1">
    <location>
        <begin position="342"/>
        <end position="357"/>
    </location>
</feature>
<evidence type="ECO:0000313" key="3">
    <source>
        <dbReference type="Proteomes" id="UP000789375"/>
    </source>
</evidence>
<accession>A0A9N9DZ52</accession>
<name>A0A9N9DZ52_FUNMO</name>
<reference evidence="2" key="1">
    <citation type="submission" date="2021-06" db="EMBL/GenBank/DDBJ databases">
        <authorList>
            <person name="Kallberg Y."/>
            <person name="Tangrot J."/>
            <person name="Rosling A."/>
        </authorList>
    </citation>
    <scope>NUCLEOTIDE SEQUENCE</scope>
    <source>
        <strain evidence="2">87-6 pot B 2015</strain>
    </source>
</reference>
<dbReference type="Proteomes" id="UP000789375">
    <property type="component" value="Unassembled WGS sequence"/>
</dbReference>
<dbReference type="EMBL" id="CAJVPP010005011">
    <property type="protein sequence ID" value="CAG8658681.1"/>
    <property type="molecule type" value="Genomic_DNA"/>
</dbReference>